<keyword evidence="2" id="KW-0479">Metal-binding</keyword>
<name>A0ABS2HHX7_9VIBR</name>
<gene>
    <name evidence="6" type="ORF">JQC93_11990</name>
</gene>
<protein>
    <submittedName>
        <fullName evidence="6">GFA family protein</fullName>
    </submittedName>
</protein>
<feature type="domain" description="CENP-V/GFA" evidence="5">
    <location>
        <begin position="8"/>
        <end position="118"/>
    </location>
</feature>
<evidence type="ECO:0000256" key="4">
    <source>
        <dbReference type="ARBA" id="ARBA00023239"/>
    </source>
</evidence>
<evidence type="ECO:0000313" key="6">
    <source>
        <dbReference type="EMBL" id="MBM7037125.1"/>
    </source>
</evidence>
<dbReference type="Pfam" id="PF04828">
    <property type="entry name" value="GFA"/>
    <property type="match status" value="1"/>
</dbReference>
<dbReference type="EMBL" id="JAFEUM010000004">
    <property type="protein sequence ID" value="MBM7037125.1"/>
    <property type="molecule type" value="Genomic_DNA"/>
</dbReference>
<sequence length="135" mass="14956">MTVINTTRQASCQCNQVDIQTKGEPVRSAICHCLACQKRTGSVFGVQARFLTSQVNVFGELVSFTRIADSGDQVTHKFCPQCGTTMLMSLSNAPDFTVVPLGVFNSSDFPTPAFSVYEYRKHGWVAFNCEMDHFD</sequence>
<dbReference type="PANTHER" id="PTHR33337:SF40">
    <property type="entry name" value="CENP-V_GFA DOMAIN-CONTAINING PROTEIN-RELATED"/>
    <property type="match status" value="1"/>
</dbReference>
<dbReference type="Gene3D" id="3.90.1590.10">
    <property type="entry name" value="glutathione-dependent formaldehyde- activating enzyme (gfa)"/>
    <property type="match status" value="1"/>
</dbReference>
<keyword evidence="7" id="KW-1185">Reference proteome</keyword>
<evidence type="ECO:0000256" key="2">
    <source>
        <dbReference type="ARBA" id="ARBA00022723"/>
    </source>
</evidence>
<dbReference type="PANTHER" id="PTHR33337">
    <property type="entry name" value="GFA DOMAIN-CONTAINING PROTEIN"/>
    <property type="match status" value="1"/>
</dbReference>
<evidence type="ECO:0000259" key="5">
    <source>
        <dbReference type="PROSITE" id="PS51891"/>
    </source>
</evidence>
<comment type="similarity">
    <text evidence="1">Belongs to the Gfa family.</text>
</comment>
<reference evidence="6 7" key="1">
    <citation type="submission" date="2021-02" db="EMBL/GenBank/DDBJ databases">
        <authorList>
            <person name="Park J.-S."/>
        </authorList>
    </citation>
    <scope>NUCLEOTIDE SEQUENCE [LARGE SCALE GENOMIC DNA]</scope>
    <source>
        <strain evidence="6 7">188UL20-2</strain>
    </source>
</reference>
<organism evidence="6 7">
    <name type="scientific">Vibrio ulleungensis</name>
    <dbReference type="NCBI Taxonomy" id="2807619"/>
    <lineage>
        <taxon>Bacteria</taxon>
        <taxon>Pseudomonadati</taxon>
        <taxon>Pseudomonadota</taxon>
        <taxon>Gammaproteobacteria</taxon>
        <taxon>Vibrionales</taxon>
        <taxon>Vibrionaceae</taxon>
        <taxon>Vibrio</taxon>
    </lineage>
</organism>
<evidence type="ECO:0000313" key="7">
    <source>
        <dbReference type="Proteomes" id="UP000809621"/>
    </source>
</evidence>
<keyword evidence="3" id="KW-0862">Zinc</keyword>
<dbReference type="SUPFAM" id="SSF51316">
    <property type="entry name" value="Mss4-like"/>
    <property type="match status" value="1"/>
</dbReference>
<dbReference type="RefSeq" id="WP_205158683.1">
    <property type="nucleotide sequence ID" value="NZ_JAFEUM010000004.1"/>
</dbReference>
<keyword evidence="4" id="KW-0456">Lyase</keyword>
<comment type="caution">
    <text evidence="6">The sequence shown here is derived from an EMBL/GenBank/DDBJ whole genome shotgun (WGS) entry which is preliminary data.</text>
</comment>
<dbReference type="InterPro" id="IPR006913">
    <property type="entry name" value="CENP-V/GFA"/>
</dbReference>
<evidence type="ECO:0000256" key="1">
    <source>
        <dbReference type="ARBA" id="ARBA00005495"/>
    </source>
</evidence>
<dbReference type="InterPro" id="IPR011057">
    <property type="entry name" value="Mss4-like_sf"/>
</dbReference>
<dbReference type="Proteomes" id="UP000809621">
    <property type="component" value="Unassembled WGS sequence"/>
</dbReference>
<dbReference type="PROSITE" id="PS51891">
    <property type="entry name" value="CENP_V_GFA"/>
    <property type="match status" value="1"/>
</dbReference>
<evidence type="ECO:0000256" key="3">
    <source>
        <dbReference type="ARBA" id="ARBA00022833"/>
    </source>
</evidence>
<accession>A0ABS2HHX7</accession>
<proteinExistence type="inferred from homology"/>